<evidence type="ECO:0000313" key="2">
    <source>
        <dbReference type="Proteomes" id="UP000664940"/>
    </source>
</evidence>
<evidence type="ECO:0000313" key="1">
    <source>
        <dbReference type="EMBL" id="KAF6094677.1"/>
    </source>
</evidence>
<dbReference type="AlphaFoldDB" id="A0A833ZCW1"/>
<sequence length="168" mass="18418">MSSAKKGCFYSFCSTVHVLMVPWRHPREPLGGFEPSMAVRRERGAPGTHRLLAFLLLKPKTAVKFLVFKYRHRTPLKRTVIKTGRVCRSLPVRGAGRGLGGERRDCGALLGLPGACAWGHLVRAAGLGTALLERQMDLRGPGLAHGRSDPAAWPWDWASPFRVPGPCV</sequence>
<accession>A0A833ZCW1</accession>
<gene>
    <name evidence="1" type="ORF">HJG60_011787</name>
</gene>
<dbReference type="Proteomes" id="UP000664940">
    <property type="component" value="Unassembled WGS sequence"/>
</dbReference>
<proteinExistence type="predicted"/>
<protein>
    <submittedName>
        <fullName evidence="1">Uncharacterized protein</fullName>
    </submittedName>
</protein>
<reference evidence="1 2" key="1">
    <citation type="journal article" date="2020" name="Nature">
        <title>Six reference-quality genomes reveal evolution of bat adaptations.</title>
        <authorList>
            <person name="Jebb D."/>
            <person name="Huang Z."/>
            <person name="Pippel M."/>
            <person name="Hughes G.M."/>
            <person name="Lavrichenko K."/>
            <person name="Devanna P."/>
            <person name="Winkler S."/>
            <person name="Jermiin L.S."/>
            <person name="Skirmuntt E.C."/>
            <person name="Katzourakis A."/>
            <person name="Burkitt-Gray L."/>
            <person name="Ray D.A."/>
            <person name="Sullivan K.A.M."/>
            <person name="Roscito J.G."/>
            <person name="Kirilenko B.M."/>
            <person name="Davalos L.M."/>
            <person name="Corthals A.P."/>
            <person name="Power M.L."/>
            <person name="Jones G."/>
            <person name="Ransome R.D."/>
            <person name="Dechmann D.K.N."/>
            <person name="Locatelli A.G."/>
            <person name="Puechmaille S.J."/>
            <person name="Fedrigo O."/>
            <person name="Jarvis E.D."/>
            <person name="Hiller M."/>
            <person name="Vernes S.C."/>
            <person name="Myers E.W."/>
            <person name="Teeling E.C."/>
        </authorList>
    </citation>
    <scope>NUCLEOTIDE SEQUENCE [LARGE SCALE GENOMIC DNA]</scope>
    <source>
        <strain evidence="1">Bat1K_MPI-CBG_1</strain>
    </source>
</reference>
<organism evidence="1 2">
    <name type="scientific">Phyllostomus discolor</name>
    <name type="common">pale spear-nosed bat</name>
    <dbReference type="NCBI Taxonomy" id="89673"/>
    <lineage>
        <taxon>Eukaryota</taxon>
        <taxon>Metazoa</taxon>
        <taxon>Chordata</taxon>
        <taxon>Craniata</taxon>
        <taxon>Vertebrata</taxon>
        <taxon>Euteleostomi</taxon>
        <taxon>Mammalia</taxon>
        <taxon>Eutheria</taxon>
        <taxon>Laurasiatheria</taxon>
        <taxon>Chiroptera</taxon>
        <taxon>Yangochiroptera</taxon>
        <taxon>Phyllostomidae</taxon>
        <taxon>Phyllostominae</taxon>
        <taxon>Phyllostomus</taxon>
    </lineage>
</organism>
<dbReference type="EMBL" id="JABVXQ010000008">
    <property type="protein sequence ID" value="KAF6094677.1"/>
    <property type="molecule type" value="Genomic_DNA"/>
</dbReference>
<comment type="caution">
    <text evidence="1">The sequence shown here is derived from an EMBL/GenBank/DDBJ whole genome shotgun (WGS) entry which is preliminary data.</text>
</comment>
<name>A0A833ZCW1_9CHIR</name>